<evidence type="ECO:0000256" key="1">
    <source>
        <dbReference type="ARBA" id="ARBA00001913"/>
    </source>
</evidence>
<comment type="similarity">
    <text evidence="3 6">Belongs to the glycosyl hydrolase 47 family.</text>
</comment>
<keyword evidence="7" id="KW-0175">Coiled coil</keyword>
<dbReference type="Pfam" id="PF01532">
    <property type="entry name" value="Glyco_hydro_47"/>
    <property type="match status" value="1"/>
</dbReference>
<evidence type="ECO:0000256" key="4">
    <source>
        <dbReference type="ARBA" id="ARBA00022801"/>
    </source>
</evidence>
<feature type="transmembrane region" description="Helical" evidence="8">
    <location>
        <begin position="34"/>
        <end position="54"/>
    </location>
</feature>
<dbReference type="Proteomes" id="UP000694865">
    <property type="component" value="Unplaced"/>
</dbReference>
<dbReference type="InterPro" id="IPR001382">
    <property type="entry name" value="Glyco_hydro_47"/>
</dbReference>
<comment type="pathway">
    <text evidence="2">Protein modification; protein glycosylation.</text>
</comment>
<dbReference type="PRINTS" id="PR00747">
    <property type="entry name" value="GLYHDRLASE47"/>
</dbReference>
<dbReference type="PANTHER" id="PTHR11742">
    <property type="entry name" value="MANNOSYL-OLIGOSACCHARIDE ALPHA-1,2-MANNOSIDASE-RELATED"/>
    <property type="match status" value="1"/>
</dbReference>
<dbReference type="InterPro" id="IPR012341">
    <property type="entry name" value="6hp_glycosidase-like_sf"/>
</dbReference>
<evidence type="ECO:0000313" key="9">
    <source>
        <dbReference type="Proteomes" id="UP000694865"/>
    </source>
</evidence>
<evidence type="ECO:0000313" key="10">
    <source>
        <dbReference type="RefSeq" id="XP_006815977.1"/>
    </source>
</evidence>
<evidence type="ECO:0000256" key="7">
    <source>
        <dbReference type="SAM" id="Coils"/>
    </source>
</evidence>
<keyword evidence="6" id="KW-0326">Glycosidase</keyword>
<dbReference type="EC" id="3.2.1.-" evidence="6"/>
<evidence type="ECO:0000256" key="2">
    <source>
        <dbReference type="ARBA" id="ARBA00004922"/>
    </source>
</evidence>
<comment type="cofactor">
    <cofactor evidence="1">
        <name>Ca(2+)</name>
        <dbReference type="ChEBI" id="CHEBI:29108"/>
    </cofactor>
</comment>
<evidence type="ECO:0000256" key="5">
    <source>
        <dbReference type="ARBA" id="ARBA00023157"/>
    </source>
</evidence>
<organism evidence="9 10">
    <name type="scientific">Saccoglossus kowalevskii</name>
    <name type="common">Acorn worm</name>
    <dbReference type="NCBI Taxonomy" id="10224"/>
    <lineage>
        <taxon>Eukaryota</taxon>
        <taxon>Metazoa</taxon>
        <taxon>Hemichordata</taxon>
        <taxon>Enteropneusta</taxon>
        <taxon>Harrimaniidae</taxon>
        <taxon>Saccoglossus</taxon>
    </lineage>
</organism>
<name>A0ABM0M7I6_SACKO</name>
<evidence type="ECO:0000256" key="6">
    <source>
        <dbReference type="RuleBase" id="RU361193"/>
    </source>
</evidence>
<keyword evidence="4 6" id="KW-0378">Hydrolase</keyword>
<dbReference type="PANTHER" id="PTHR11742:SF6">
    <property type="entry name" value="MANNOSYL-OLIGOSACCHARIDE ALPHA-1,2-MANNOSIDASE IA-RELATED"/>
    <property type="match status" value="1"/>
</dbReference>
<evidence type="ECO:0000256" key="3">
    <source>
        <dbReference type="ARBA" id="ARBA00007658"/>
    </source>
</evidence>
<keyword evidence="8" id="KW-1133">Transmembrane helix</keyword>
<accession>A0ABM0M7I6</accession>
<reference evidence="10" key="1">
    <citation type="submission" date="2025-08" db="UniProtKB">
        <authorList>
            <consortium name="RefSeq"/>
        </authorList>
    </citation>
    <scope>IDENTIFICATION</scope>
    <source>
        <tissue evidence="10">Testes</tissue>
    </source>
</reference>
<keyword evidence="5" id="KW-1015">Disulfide bond</keyword>
<keyword evidence="8" id="KW-0812">Transmembrane</keyword>
<dbReference type="GeneID" id="100376162"/>
<keyword evidence="8" id="KW-0472">Membrane</keyword>
<proteinExistence type="inferred from homology"/>
<sequence length="640" mass="72353">MATGSGSLPIFQRYTANGVPIPIARQTLRLREKYVILLIFVTFGTFCFGAVLFIPEKVGLETIDLNIGGEVGEVLFPHPQISIKPGEGFIDKHDDEEHRIQDEQILKDKIVFQMRQDKALEEAQAALQGNPKEVLDAIQKEKEEILHNQKQEELKKVEEDIRLKLSNVEIVDTGVVGVKGREPTDADVKEKRDKVREMMKHAWTGYHKYAWGENELKPNSKVGHSASIFGRSRMGATIVDATDTLYLMGLMEEYRQARDWIATDFNFATQASDASVFEVNIRFVGGLLSAYAISGDSIFKMKAVEVADKLLPAFNTPTGIPMAMVNVKTGGSHNWGWASGGSSILAEFGSMHVEFVYLSEITGNPIYREKVQKVRDFLDDIDKPSGLYYNYLNPKTGKWGNQHACIGALGDSFYEYLLKSWIQSGGEDKQAKRMYYDAVDAIEQKMKQTTAGGLTFIGEYRSGRIDRKMDHLACFSGGMFALGAKGSDKEEHYLDLGAKLTETCHKAYDNTATKLGPEGFRFDGQAEAVAMRANEKYYILRPETFESYFVLWRLTKDQKYRDWGWEAIQALEKYCRVENGYSGIRDVTNPRPAHDDVQQSFFLAETLKYLYLLFSEDDLIPLDHWIFNTEAHPLPVVSKN</sequence>
<dbReference type="Gene3D" id="1.50.10.10">
    <property type="match status" value="1"/>
</dbReference>
<feature type="coiled-coil region" evidence="7">
    <location>
        <begin position="135"/>
        <end position="167"/>
    </location>
</feature>
<evidence type="ECO:0000256" key="8">
    <source>
        <dbReference type="SAM" id="Phobius"/>
    </source>
</evidence>
<gene>
    <name evidence="10" type="primary">LOC100376162</name>
</gene>
<dbReference type="InterPro" id="IPR050749">
    <property type="entry name" value="Glycosyl_Hydrolase_47"/>
</dbReference>
<dbReference type="RefSeq" id="XP_006815977.1">
    <property type="nucleotide sequence ID" value="XM_006815914.1"/>
</dbReference>
<dbReference type="SUPFAM" id="SSF48225">
    <property type="entry name" value="Seven-hairpin glycosidases"/>
    <property type="match status" value="1"/>
</dbReference>
<protein>
    <recommendedName>
        <fullName evidence="6">alpha-1,2-Mannosidase</fullName>
        <ecNumber evidence="6">3.2.1.-</ecNumber>
    </recommendedName>
</protein>
<dbReference type="InterPro" id="IPR036026">
    <property type="entry name" value="Seven-hairpin_glycosidases"/>
</dbReference>
<keyword evidence="9" id="KW-1185">Reference proteome</keyword>